<comment type="caution">
    <text evidence="1">The sequence shown here is derived from an EMBL/GenBank/DDBJ whole genome shotgun (WGS) entry which is preliminary data.</text>
</comment>
<accession>A0A8S4QUE3</accession>
<evidence type="ECO:0000313" key="2">
    <source>
        <dbReference type="Proteomes" id="UP000838756"/>
    </source>
</evidence>
<gene>
    <name evidence="1" type="primary">jg22550</name>
    <name evidence="1" type="ORF">PAEG_LOCUS4599</name>
</gene>
<dbReference type="Proteomes" id="UP000838756">
    <property type="component" value="Unassembled WGS sequence"/>
</dbReference>
<dbReference type="Pfam" id="PF25468">
    <property type="entry name" value="HEAT_HEATR5A"/>
    <property type="match status" value="1"/>
</dbReference>
<dbReference type="EMBL" id="CAKXAJ010016076">
    <property type="protein sequence ID" value="CAH2216609.1"/>
    <property type="molecule type" value="Genomic_DNA"/>
</dbReference>
<dbReference type="AlphaFoldDB" id="A0A8S4QUE3"/>
<name>A0A8S4QUE3_9NEOP</name>
<proteinExistence type="predicted"/>
<evidence type="ECO:0000313" key="1">
    <source>
        <dbReference type="EMBL" id="CAH2216609.1"/>
    </source>
</evidence>
<organism evidence="1 2">
    <name type="scientific">Pararge aegeria aegeria</name>
    <dbReference type="NCBI Taxonomy" id="348720"/>
    <lineage>
        <taxon>Eukaryota</taxon>
        <taxon>Metazoa</taxon>
        <taxon>Ecdysozoa</taxon>
        <taxon>Arthropoda</taxon>
        <taxon>Hexapoda</taxon>
        <taxon>Insecta</taxon>
        <taxon>Pterygota</taxon>
        <taxon>Neoptera</taxon>
        <taxon>Endopterygota</taxon>
        <taxon>Lepidoptera</taxon>
        <taxon>Glossata</taxon>
        <taxon>Ditrysia</taxon>
        <taxon>Papilionoidea</taxon>
        <taxon>Nymphalidae</taxon>
        <taxon>Satyrinae</taxon>
        <taxon>Satyrini</taxon>
        <taxon>Parargina</taxon>
        <taxon>Pararge</taxon>
    </lineage>
</organism>
<dbReference type="OrthoDB" id="192608at2759"/>
<sequence>LAPNESTESIPQSVLEVVHTLGEGGPTGDLPPGKSLVFACLEVCVCLLVRRLPSLSPLKQEGRVGVIGVRKGLGVHGDTLLIKSLASMSDLTTLTSPQGERYCNLFDIIIIKIIIFPSG</sequence>
<feature type="non-terminal residue" evidence="1">
    <location>
        <position position="1"/>
    </location>
</feature>
<protein>
    <submittedName>
        <fullName evidence="1">Jg22550 protein</fullName>
    </submittedName>
</protein>
<keyword evidence="2" id="KW-1185">Reference proteome</keyword>
<reference evidence="1" key="1">
    <citation type="submission" date="2022-03" db="EMBL/GenBank/DDBJ databases">
        <authorList>
            <person name="Lindestad O."/>
        </authorList>
    </citation>
    <scope>NUCLEOTIDE SEQUENCE</scope>
</reference>